<keyword evidence="3" id="KW-1185">Reference proteome</keyword>
<dbReference type="Pfam" id="PF02373">
    <property type="entry name" value="JmjC"/>
    <property type="match status" value="1"/>
</dbReference>
<dbReference type="AlphaFoldDB" id="A0A1X2GGE7"/>
<dbReference type="OrthoDB" id="298344at2759"/>
<dbReference type="InterPro" id="IPR003347">
    <property type="entry name" value="JmjC_dom"/>
</dbReference>
<dbReference type="Proteomes" id="UP000242146">
    <property type="component" value="Unassembled WGS sequence"/>
</dbReference>
<organism evidence="2 3">
    <name type="scientific">Hesseltinella vesiculosa</name>
    <dbReference type="NCBI Taxonomy" id="101127"/>
    <lineage>
        <taxon>Eukaryota</taxon>
        <taxon>Fungi</taxon>
        <taxon>Fungi incertae sedis</taxon>
        <taxon>Mucoromycota</taxon>
        <taxon>Mucoromycotina</taxon>
        <taxon>Mucoromycetes</taxon>
        <taxon>Mucorales</taxon>
        <taxon>Cunninghamellaceae</taxon>
        <taxon>Hesseltinella</taxon>
    </lineage>
</organism>
<comment type="caution">
    <text evidence="2">The sequence shown here is derived from an EMBL/GenBank/DDBJ whole genome shotgun (WGS) entry which is preliminary data.</text>
</comment>
<dbReference type="PROSITE" id="PS51184">
    <property type="entry name" value="JMJC"/>
    <property type="match status" value="1"/>
</dbReference>
<accession>A0A1X2GGE7</accession>
<evidence type="ECO:0000313" key="2">
    <source>
        <dbReference type="EMBL" id="ORX53156.1"/>
    </source>
</evidence>
<feature type="domain" description="JmjC" evidence="1">
    <location>
        <begin position="157"/>
        <end position="336"/>
    </location>
</feature>
<sequence>MDVMPSHYDVFPLDAKLKAPFTSVDRLLITESNYEELFDIVLKVCKSNDKPLVISNFHNLSAWDPGFFDISNIPIQFGQHDIVGVNKDGDRKEMSMANFAKDLYESERQGKSCPSYAAQVPASPVPLLRRQKDPPPLQSAGIMDASDFYYAKDLDCPPNYLSKLQALMPSCLAPLGQNDLFGIMPKHLQAINLLCYFGGSGTGTPLHTDISGTIGHNLMTYADNGAYAQWLMIPNDQYDLLRKASNDLLARKARLRSSNNIPSNYVDSERIWISFQQLQEYNIRTYVVNQRPGDLVLVPSLCYHQVINVGVTMKIAWNRMTDMSLLYGIRDQLPRYQKNARPESYRCKATVYFALKHILNNMETSKTLSGHREKSFFSQCQVLLHLFAKHVLLPEMIERLPAEEVDDSEIIQDDVNVSPTPDRADYSFDVMCDFCHCDVFHRYYKCSECNLDLCMMCYATGRSCVHMCSLHMHEPENTLSNDLGIAEAHDSTNAMPTTRLQRYCRLYSDVIRQVNSTFGRCVLTPEVNTPLECYQTDAFSLATICRRIEMYRETQGYLCNKFFCQHCEQIFDLEVLQTHYNLDLKSIFGRRPCVISAGHSSFPFTCPDCTRECTGCRPLPVQPENTSTSKRMLYYQPIEVFLDYFGGYVDTGLYQSCSWPRFMLHQPEPSAKLKLKAKVWQFPSDFVHLAAGELINRITRSGWESWGKDKKHNVSLVLTWLLRSWLRMASLTLQDGDTMTPGTNYTYTPSESDVKHANGYFDLNNVALSIPSLDHILKPRSSARKRPLSSMN</sequence>
<dbReference type="Gene3D" id="2.60.120.650">
    <property type="entry name" value="Cupin"/>
    <property type="match status" value="1"/>
</dbReference>
<dbReference type="SMART" id="SM00558">
    <property type="entry name" value="JmjC"/>
    <property type="match status" value="1"/>
</dbReference>
<evidence type="ECO:0000259" key="1">
    <source>
        <dbReference type="PROSITE" id="PS51184"/>
    </source>
</evidence>
<reference evidence="2 3" key="1">
    <citation type="submission" date="2016-07" db="EMBL/GenBank/DDBJ databases">
        <title>Pervasive Adenine N6-methylation of Active Genes in Fungi.</title>
        <authorList>
            <consortium name="DOE Joint Genome Institute"/>
            <person name="Mondo S.J."/>
            <person name="Dannebaum R.O."/>
            <person name="Kuo R.C."/>
            <person name="Labutti K."/>
            <person name="Haridas S."/>
            <person name="Kuo A."/>
            <person name="Salamov A."/>
            <person name="Ahrendt S.R."/>
            <person name="Lipzen A."/>
            <person name="Sullivan W."/>
            <person name="Andreopoulos W.B."/>
            <person name="Clum A."/>
            <person name="Lindquist E."/>
            <person name="Daum C."/>
            <person name="Ramamoorthy G.K."/>
            <person name="Gryganskyi A."/>
            <person name="Culley D."/>
            <person name="Magnuson J.K."/>
            <person name="James T.Y."/>
            <person name="O'Malley M.A."/>
            <person name="Stajich J.E."/>
            <person name="Spatafora J.W."/>
            <person name="Visel A."/>
            <person name="Grigoriev I.V."/>
        </authorList>
    </citation>
    <scope>NUCLEOTIDE SEQUENCE [LARGE SCALE GENOMIC DNA]</scope>
    <source>
        <strain evidence="2 3">NRRL 3301</strain>
    </source>
</reference>
<gene>
    <name evidence="2" type="ORF">DM01DRAFT_1336348</name>
</gene>
<name>A0A1X2GGE7_9FUNG</name>
<dbReference type="SUPFAM" id="SSF51197">
    <property type="entry name" value="Clavaminate synthase-like"/>
    <property type="match status" value="1"/>
</dbReference>
<dbReference type="STRING" id="101127.A0A1X2GGE7"/>
<protein>
    <recommendedName>
        <fullName evidence="1">JmjC domain-containing protein</fullName>
    </recommendedName>
</protein>
<evidence type="ECO:0000313" key="3">
    <source>
        <dbReference type="Proteomes" id="UP000242146"/>
    </source>
</evidence>
<proteinExistence type="predicted"/>
<dbReference type="EMBL" id="MCGT01000016">
    <property type="protein sequence ID" value="ORX53156.1"/>
    <property type="molecule type" value="Genomic_DNA"/>
</dbReference>